<keyword evidence="2" id="KW-0732">Signal</keyword>
<dbReference type="Proteomes" id="UP000000739">
    <property type="component" value="Chromosome"/>
</dbReference>
<keyword evidence="4" id="KW-1185">Reference proteome</keyword>
<sequence>MKKKTVLMTLIIFLAAASLAVCGNYSSSNQGPPSGGPPGGGGALGNAFQQAVVKRVLQDLTGSVPSALESSSGGRVDMRSILENAGVDQETFQTAVKTESENMLNQAVSCGLLTQQEASDAISRLSSCPQPPRGRRGGGQSQ</sequence>
<feature type="chain" id="PRO_5002869143" description="Lipoprotein" evidence="2">
    <location>
        <begin position="21"/>
        <end position="142"/>
    </location>
</feature>
<protein>
    <recommendedName>
        <fullName evidence="5">Lipoprotein</fullName>
    </recommendedName>
</protein>
<dbReference type="AlphaFoldDB" id="B8FI14"/>
<feature type="region of interest" description="Disordered" evidence="1">
    <location>
        <begin position="26"/>
        <end position="45"/>
    </location>
</feature>
<dbReference type="EMBL" id="CP001322">
    <property type="protein sequence ID" value="ACL02581.1"/>
    <property type="molecule type" value="Genomic_DNA"/>
</dbReference>
<gene>
    <name evidence="3" type="ordered locus">Dalk_0876</name>
</gene>
<evidence type="ECO:0008006" key="5">
    <source>
        <dbReference type="Google" id="ProtNLM"/>
    </source>
</evidence>
<organism evidence="3 4">
    <name type="scientific">Desulfatibacillum aliphaticivorans</name>
    <dbReference type="NCBI Taxonomy" id="218208"/>
    <lineage>
        <taxon>Bacteria</taxon>
        <taxon>Pseudomonadati</taxon>
        <taxon>Thermodesulfobacteriota</taxon>
        <taxon>Desulfobacteria</taxon>
        <taxon>Desulfobacterales</taxon>
        <taxon>Desulfatibacillaceae</taxon>
        <taxon>Desulfatibacillum</taxon>
    </lineage>
</organism>
<evidence type="ECO:0000313" key="4">
    <source>
        <dbReference type="Proteomes" id="UP000000739"/>
    </source>
</evidence>
<name>B8FI14_DESAL</name>
<feature type="signal peptide" evidence="2">
    <location>
        <begin position="1"/>
        <end position="20"/>
    </location>
</feature>
<reference evidence="3 4" key="1">
    <citation type="journal article" date="2012" name="Environ. Microbiol.">
        <title>The genome sequence of Desulfatibacillum alkenivorans AK-01: a blueprint for anaerobic alkane oxidation.</title>
        <authorList>
            <person name="Callaghan A.V."/>
            <person name="Morris B.E."/>
            <person name="Pereira I.A."/>
            <person name="McInerney M.J."/>
            <person name="Austin R.N."/>
            <person name="Groves J.T."/>
            <person name="Kukor J.J."/>
            <person name="Suflita J.M."/>
            <person name="Young L.Y."/>
            <person name="Zylstra G.J."/>
            <person name="Wawrik B."/>
        </authorList>
    </citation>
    <scope>NUCLEOTIDE SEQUENCE [LARGE SCALE GENOMIC DNA]</scope>
    <source>
        <strain evidence="3 4">AK-01</strain>
    </source>
</reference>
<dbReference type="HOGENOM" id="CLU_1812627_0_0_7"/>
<evidence type="ECO:0000313" key="3">
    <source>
        <dbReference type="EMBL" id="ACL02581.1"/>
    </source>
</evidence>
<dbReference type="RefSeq" id="WP_012610019.1">
    <property type="nucleotide sequence ID" value="NC_011768.1"/>
</dbReference>
<evidence type="ECO:0000256" key="1">
    <source>
        <dbReference type="SAM" id="MobiDB-lite"/>
    </source>
</evidence>
<feature type="region of interest" description="Disordered" evidence="1">
    <location>
        <begin position="120"/>
        <end position="142"/>
    </location>
</feature>
<dbReference type="KEGG" id="dal:Dalk_0876"/>
<evidence type="ECO:0000256" key="2">
    <source>
        <dbReference type="SAM" id="SignalP"/>
    </source>
</evidence>
<proteinExistence type="predicted"/>
<accession>B8FI14</accession>